<proteinExistence type="predicted"/>
<evidence type="ECO:0000256" key="2">
    <source>
        <dbReference type="ARBA" id="ARBA00019066"/>
    </source>
</evidence>
<sequence length="348" mass="38607">MDPLHGTGDFESLARQYWNAWGDMLRGAVPSQQPAAPDATKAWHDAIDWWTQLAHGQRSEVNAAVDRFNGQARSWYGQMQQVAAQFAGQDAAAKDIANAWKQALGAVGENPFPEMFRTMRGQGQQGLDQWIEDASPFLEAWRREAGSWLGMPAFGFAREHQERWQQLAQAQLDYQQQNSAYNALMLKSGQRAYEVFERKLGERSAPDKQLKSARALFDLWIDAAEEAYAEIALSDEFRNVYGRLVDAQMRVRGGVQREVENATGQLGMPTRTEIDAAHRKITQLEREVRKLRDALQASQAPAAAKAAAKPAPASARAGEPSLKVQGDKILGSKPAAKKTTTKSKGKRA</sequence>
<dbReference type="InterPro" id="IPR010123">
    <property type="entry name" value="PHA_synth_III_E"/>
</dbReference>
<feature type="compositionally biased region" description="Basic residues" evidence="4">
    <location>
        <begin position="335"/>
        <end position="348"/>
    </location>
</feature>
<dbReference type="Proteomes" id="UP001165293">
    <property type="component" value="Unassembled WGS sequence"/>
</dbReference>
<comment type="caution">
    <text evidence="5">The sequence shown here is derived from an EMBL/GenBank/DDBJ whole genome shotgun (WGS) entry which is preliminary data.</text>
</comment>
<evidence type="ECO:0000256" key="4">
    <source>
        <dbReference type="SAM" id="MobiDB-lite"/>
    </source>
</evidence>
<accession>A0ABS8JIM1</accession>
<feature type="region of interest" description="Disordered" evidence="4">
    <location>
        <begin position="301"/>
        <end position="348"/>
    </location>
</feature>
<dbReference type="EMBL" id="JAJGAK010000002">
    <property type="protein sequence ID" value="MCC8363458.1"/>
    <property type="molecule type" value="Genomic_DNA"/>
</dbReference>
<gene>
    <name evidence="5" type="primary">phaE</name>
    <name evidence="5" type="ORF">LK996_10275</name>
</gene>
<evidence type="ECO:0000256" key="1">
    <source>
        <dbReference type="ARBA" id="ARBA00004683"/>
    </source>
</evidence>
<protein>
    <recommendedName>
        <fullName evidence="2">Poly(3-hydroxyalkanoate) polymerase subunit PhaE</fullName>
    </recommendedName>
</protein>
<organism evidence="5 6">
    <name type="scientific">Noviluteimonas lactosilytica</name>
    <dbReference type="NCBI Taxonomy" id="2888523"/>
    <lineage>
        <taxon>Bacteria</taxon>
        <taxon>Pseudomonadati</taxon>
        <taxon>Pseudomonadota</taxon>
        <taxon>Gammaproteobacteria</taxon>
        <taxon>Lysobacterales</taxon>
        <taxon>Lysobacteraceae</taxon>
        <taxon>Noviluteimonas</taxon>
    </lineage>
</organism>
<evidence type="ECO:0000313" key="6">
    <source>
        <dbReference type="Proteomes" id="UP001165293"/>
    </source>
</evidence>
<reference evidence="5" key="1">
    <citation type="submission" date="2021-10" db="EMBL/GenBank/DDBJ databases">
        <authorList>
            <person name="Lyu M."/>
            <person name="Wang X."/>
            <person name="Meng X."/>
            <person name="Xu K."/>
        </authorList>
    </citation>
    <scope>NUCLEOTIDE SEQUENCE</scope>
    <source>
        <strain evidence="5">A6</strain>
    </source>
</reference>
<evidence type="ECO:0000256" key="3">
    <source>
        <dbReference type="ARBA" id="ARBA00022752"/>
    </source>
</evidence>
<name>A0ABS8JIM1_9GAMM</name>
<keyword evidence="6" id="KW-1185">Reference proteome</keyword>
<feature type="compositionally biased region" description="Low complexity" evidence="4">
    <location>
        <begin position="301"/>
        <end position="315"/>
    </location>
</feature>
<comment type="pathway">
    <text evidence="1">Biopolymer metabolism; poly-(R)-3-hydroxybutanoate biosynthesis.</text>
</comment>
<dbReference type="Pfam" id="PF09712">
    <property type="entry name" value="PHA_synth_III_E"/>
    <property type="match status" value="1"/>
</dbReference>
<keyword evidence="3" id="KW-0583">PHB biosynthesis</keyword>
<dbReference type="RefSeq" id="WP_230527081.1">
    <property type="nucleotide sequence ID" value="NZ_JAJGAK010000002.1"/>
</dbReference>
<evidence type="ECO:0000313" key="5">
    <source>
        <dbReference type="EMBL" id="MCC8363458.1"/>
    </source>
</evidence>
<dbReference type="NCBIfam" id="TIGR01834">
    <property type="entry name" value="PHA_synth_III_E"/>
    <property type="match status" value="1"/>
</dbReference>